<keyword evidence="2" id="KW-1185">Reference proteome</keyword>
<dbReference type="SUPFAM" id="SSF57850">
    <property type="entry name" value="RING/U-box"/>
    <property type="match status" value="1"/>
</dbReference>
<evidence type="ECO:0000313" key="1">
    <source>
        <dbReference type="EMBL" id="EAL68241.1"/>
    </source>
</evidence>
<dbReference type="SMR" id="Q54YP6"/>
<name>Q54YP6_DICDI</name>
<dbReference type="Proteomes" id="UP000002195">
    <property type="component" value="Unassembled WGS sequence"/>
</dbReference>
<dbReference type="GeneID" id="8621363"/>
<dbReference type="Gene3D" id="3.30.40.10">
    <property type="entry name" value="Zinc/RING finger domain, C3HC4 (zinc finger)"/>
    <property type="match status" value="1"/>
</dbReference>
<dbReference type="InterPro" id="IPR013083">
    <property type="entry name" value="Znf_RING/FYVE/PHD"/>
</dbReference>
<dbReference type="EMBL" id="AAFI02000023">
    <property type="protein sequence ID" value="EAL68241.1"/>
    <property type="molecule type" value="Genomic_DNA"/>
</dbReference>
<dbReference type="VEuPathDB" id="AmoebaDB:DDB_G0278137"/>
<gene>
    <name evidence="1" type="ORF">DDB_G0278137</name>
</gene>
<evidence type="ECO:0008006" key="3">
    <source>
        <dbReference type="Google" id="ProtNLM"/>
    </source>
</evidence>
<proteinExistence type="predicted"/>
<accession>Q54YP6</accession>
<comment type="caution">
    <text evidence="1">The sequence shown here is derived from an EMBL/GenBank/DDBJ whole genome shotgun (WGS) entry which is preliminary data.</text>
</comment>
<reference evidence="1 2" key="1">
    <citation type="journal article" date="2005" name="Nature">
        <title>The genome of the social amoeba Dictyostelium discoideum.</title>
        <authorList>
            <consortium name="The Dictyostelium discoideum Sequencing Consortium"/>
            <person name="Eichinger L."/>
            <person name="Pachebat J.A."/>
            <person name="Glockner G."/>
            <person name="Rajandream M.A."/>
            <person name="Sucgang R."/>
            <person name="Berriman M."/>
            <person name="Song J."/>
            <person name="Olsen R."/>
            <person name="Szafranski K."/>
            <person name="Xu Q."/>
            <person name="Tunggal B."/>
            <person name="Kummerfeld S."/>
            <person name="Madera M."/>
            <person name="Konfortov B.A."/>
            <person name="Rivero F."/>
            <person name="Bankier A.T."/>
            <person name="Lehmann R."/>
            <person name="Hamlin N."/>
            <person name="Davies R."/>
            <person name="Gaudet P."/>
            <person name="Fey P."/>
            <person name="Pilcher K."/>
            <person name="Chen G."/>
            <person name="Saunders D."/>
            <person name="Sodergren E."/>
            <person name="Davis P."/>
            <person name="Kerhornou A."/>
            <person name="Nie X."/>
            <person name="Hall N."/>
            <person name="Anjard C."/>
            <person name="Hemphill L."/>
            <person name="Bason N."/>
            <person name="Farbrother P."/>
            <person name="Desany B."/>
            <person name="Just E."/>
            <person name="Morio T."/>
            <person name="Rost R."/>
            <person name="Churcher C."/>
            <person name="Cooper J."/>
            <person name="Haydock S."/>
            <person name="van Driessche N."/>
            <person name="Cronin A."/>
            <person name="Goodhead I."/>
            <person name="Muzny D."/>
            <person name="Mourier T."/>
            <person name="Pain A."/>
            <person name="Lu M."/>
            <person name="Harper D."/>
            <person name="Lindsay R."/>
            <person name="Hauser H."/>
            <person name="James K."/>
            <person name="Quiles M."/>
            <person name="Madan Babu M."/>
            <person name="Saito T."/>
            <person name="Buchrieser C."/>
            <person name="Wardroper A."/>
            <person name="Felder M."/>
            <person name="Thangavelu M."/>
            <person name="Johnson D."/>
            <person name="Knights A."/>
            <person name="Loulseged H."/>
            <person name="Mungall K."/>
            <person name="Oliver K."/>
            <person name="Price C."/>
            <person name="Quail M.A."/>
            <person name="Urushihara H."/>
            <person name="Hernandez J."/>
            <person name="Rabbinowitsch E."/>
            <person name="Steffen D."/>
            <person name="Sanders M."/>
            <person name="Ma J."/>
            <person name="Kohara Y."/>
            <person name="Sharp S."/>
            <person name="Simmonds M."/>
            <person name="Spiegler S."/>
            <person name="Tivey A."/>
            <person name="Sugano S."/>
            <person name="White B."/>
            <person name="Walker D."/>
            <person name="Woodward J."/>
            <person name="Winckler T."/>
            <person name="Tanaka Y."/>
            <person name="Shaulsky G."/>
            <person name="Schleicher M."/>
            <person name="Weinstock G."/>
            <person name="Rosenthal A."/>
            <person name="Cox E.C."/>
            <person name="Chisholm R.L."/>
            <person name="Gibbs R."/>
            <person name="Loomis W.F."/>
            <person name="Platzer M."/>
            <person name="Kay R.R."/>
            <person name="Williams J."/>
            <person name="Dear P.H."/>
            <person name="Noegel A.A."/>
            <person name="Barrell B."/>
            <person name="Kuspa A."/>
        </authorList>
    </citation>
    <scope>NUCLEOTIDE SEQUENCE [LARGE SCALE GENOMIC DNA]</scope>
    <source>
        <strain evidence="1 2">AX4</strain>
    </source>
</reference>
<evidence type="ECO:0000313" key="2">
    <source>
        <dbReference type="Proteomes" id="UP000002195"/>
    </source>
</evidence>
<dbReference type="KEGG" id="ddi:DDB_G0278137"/>
<protein>
    <recommendedName>
        <fullName evidence="3">RING-type domain-containing protein</fullName>
    </recommendedName>
</protein>
<dbReference type="RefSeq" id="XP_642156.1">
    <property type="nucleotide sequence ID" value="XM_637064.1"/>
</dbReference>
<dbReference type="HOGENOM" id="CLU_2282740_0_0_1"/>
<sequence length="102" mass="11785">MFGIFNHLNNTTSSTKITPITVSIEYETKDILVDSDAEKYECNYYSEYSIGNHASALQCKEGHLVCSNCWESHLRTKKDCMICKMPISELSRNRIFENEYSD</sequence>
<organism evidence="1 2">
    <name type="scientific">Dictyostelium discoideum</name>
    <name type="common">Social amoeba</name>
    <dbReference type="NCBI Taxonomy" id="44689"/>
    <lineage>
        <taxon>Eukaryota</taxon>
        <taxon>Amoebozoa</taxon>
        <taxon>Evosea</taxon>
        <taxon>Eumycetozoa</taxon>
        <taxon>Dictyostelia</taxon>
        <taxon>Dictyosteliales</taxon>
        <taxon>Dictyosteliaceae</taxon>
        <taxon>Dictyostelium</taxon>
    </lineage>
</organism>
<dbReference type="AlphaFoldDB" id="Q54YP6"/>
<dbReference type="InParanoid" id="Q54YP6"/>
<dbReference type="PaxDb" id="44689-DDB0204452"/>